<evidence type="ECO:0000313" key="7">
    <source>
        <dbReference type="Proteomes" id="UP001236663"/>
    </source>
</evidence>
<feature type="transmembrane region" description="Helical" evidence="4">
    <location>
        <begin position="424"/>
        <end position="442"/>
    </location>
</feature>
<dbReference type="PANTHER" id="PTHR23526:SF2">
    <property type="entry name" value="MAJOR FACILITATOR SUPERFAMILY (MFS) PROFILE DOMAIN-CONTAINING PROTEIN"/>
    <property type="match status" value="1"/>
</dbReference>
<name>A0ABT8C823_9BACT</name>
<feature type="transmembrane region" description="Helical" evidence="4">
    <location>
        <begin position="187"/>
        <end position="207"/>
    </location>
</feature>
<dbReference type="Proteomes" id="UP001236663">
    <property type="component" value="Unassembled WGS sequence"/>
</dbReference>
<comment type="caution">
    <text evidence="6">The sequence shown here is derived from an EMBL/GenBank/DDBJ whole genome shotgun (WGS) entry which is preliminary data.</text>
</comment>
<dbReference type="Gene3D" id="1.20.1250.20">
    <property type="entry name" value="MFS general substrate transporter like domains"/>
    <property type="match status" value="2"/>
</dbReference>
<keyword evidence="1 4" id="KW-0812">Transmembrane</keyword>
<keyword evidence="7" id="KW-1185">Reference proteome</keyword>
<proteinExistence type="predicted"/>
<evidence type="ECO:0000256" key="2">
    <source>
        <dbReference type="ARBA" id="ARBA00022989"/>
    </source>
</evidence>
<feature type="transmembrane region" description="Helical" evidence="4">
    <location>
        <begin position="143"/>
        <end position="166"/>
    </location>
</feature>
<keyword evidence="2 4" id="KW-1133">Transmembrane helix</keyword>
<dbReference type="PANTHER" id="PTHR23526">
    <property type="entry name" value="INTEGRAL MEMBRANE TRANSPORT PROTEIN-RELATED"/>
    <property type="match status" value="1"/>
</dbReference>
<dbReference type="Pfam" id="PF07690">
    <property type="entry name" value="MFS_1"/>
    <property type="match status" value="1"/>
</dbReference>
<protein>
    <submittedName>
        <fullName evidence="6">MFS transporter</fullName>
    </submittedName>
</protein>
<organism evidence="6 7">
    <name type="scientific">Cyclobacterium jeungdonense</name>
    <dbReference type="NCBI Taxonomy" id="708087"/>
    <lineage>
        <taxon>Bacteria</taxon>
        <taxon>Pseudomonadati</taxon>
        <taxon>Bacteroidota</taxon>
        <taxon>Cytophagia</taxon>
        <taxon>Cytophagales</taxon>
        <taxon>Cyclobacteriaceae</taxon>
        <taxon>Cyclobacterium</taxon>
    </lineage>
</organism>
<reference evidence="7" key="1">
    <citation type="journal article" date="2019" name="Int. J. Syst. Evol. Microbiol.">
        <title>The Global Catalogue of Microorganisms (GCM) 10K type strain sequencing project: providing services to taxonomists for standard genome sequencing and annotation.</title>
        <authorList>
            <consortium name="The Broad Institute Genomics Platform"/>
            <consortium name="The Broad Institute Genome Sequencing Center for Infectious Disease"/>
            <person name="Wu L."/>
            <person name="Ma J."/>
        </authorList>
    </citation>
    <scope>NUCLEOTIDE SEQUENCE [LARGE SCALE GENOMIC DNA]</scope>
    <source>
        <strain evidence="7">CECT 7706</strain>
    </source>
</reference>
<feature type="transmembrane region" description="Helical" evidence="4">
    <location>
        <begin position="300"/>
        <end position="318"/>
    </location>
</feature>
<feature type="transmembrane region" description="Helical" evidence="4">
    <location>
        <begin position="213"/>
        <end position="235"/>
    </location>
</feature>
<dbReference type="RefSeq" id="WP_240459426.1">
    <property type="nucleotide sequence ID" value="NZ_WMCD01000017.1"/>
</dbReference>
<accession>A0ABT8C823</accession>
<dbReference type="InterPro" id="IPR020846">
    <property type="entry name" value="MFS_dom"/>
</dbReference>
<evidence type="ECO:0000256" key="4">
    <source>
        <dbReference type="SAM" id="Phobius"/>
    </source>
</evidence>
<dbReference type="PROSITE" id="PS50850">
    <property type="entry name" value="MFS"/>
    <property type="match status" value="1"/>
</dbReference>
<sequence length="447" mass="48491">MRASIWPLKANYKQMKISERVYEWITDEGEVRACANISEDACRETPSNFFKNVSSGALSKLAGQLVSPGTTLPWVLAAMGVPAAFSGALVPIKDAGSLLPQLVVSAKIRSFPKRKWFWIIPAWIQALALLAMAFVVWNLDGIVGGWLVLACLALFSISSGVASISFKDVTAKTIPKGKRGQLLAMRATSGGILTLLVGVLILADFFKNSDREFLFMLVLSGAVLWALSGFLFSLIHEEAGATSGGRTPVQEIKKAWVFWQEDQNLRKFIFTRGLLMAIPLAQPFFVLLGRSEIGEEVSNLGIMVLAAGIGSVISSPFWGRFADRSSKKLMIAIALLGMVNIALMALFPLWPESFQNSYSFAVLFLIQVMAHGGARLSRKTYLVDFAPEKDRPSYVSLSNTAIGLFTLVGAGLGSLASIFGISPMLWIFSALLLVAAILGSQLDEVQD</sequence>
<dbReference type="InterPro" id="IPR011701">
    <property type="entry name" value="MFS"/>
</dbReference>
<dbReference type="SUPFAM" id="SSF103473">
    <property type="entry name" value="MFS general substrate transporter"/>
    <property type="match status" value="2"/>
</dbReference>
<feature type="transmembrane region" description="Helical" evidence="4">
    <location>
        <begin position="269"/>
        <end position="288"/>
    </location>
</feature>
<gene>
    <name evidence="6" type="ORF">QWZ15_13910</name>
</gene>
<feature type="domain" description="Major facilitator superfamily (MFS) profile" evidence="5">
    <location>
        <begin position="217"/>
        <end position="447"/>
    </location>
</feature>
<evidence type="ECO:0000256" key="3">
    <source>
        <dbReference type="ARBA" id="ARBA00023136"/>
    </source>
</evidence>
<feature type="transmembrane region" description="Helical" evidence="4">
    <location>
        <begin position="116"/>
        <end position="137"/>
    </location>
</feature>
<evidence type="ECO:0000256" key="1">
    <source>
        <dbReference type="ARBA" id="ARBA00022692"/>
    </source>
</evidence>
<dbReference type="InterPro" id="IPR052528">
    <property type="entry name" value="Sugar_transport-like"/>
</dbReference>
<feature type="transmembrane region" description="Helical" evidence="4">
    <location>
        <begin position="394"/>
        <end position="418"/>
    </location>
</feature>
<dbReference type="EMBL" id="JAUFQS010000015">
    <property type="protein sequence ID" value="MDN3688930.1"/>
    <property type="molecule type" value="Genomic_DNA"/>
</dbReference>
<evidence type="ECO:0000259" key="5">
    <source>
        <dbReference type="PROSITE" id="PS50850"/>
    </source>
</evidence>
<evidence type="ECO:0000313" key="6">
    <source>
        <dbReference type="EMBL" id="MDN3688930.1"/>
    </source>
</evidence>
<dbReference type="InterPro" id="IPR036259">
    <property type="entry name" value="MFS_trans_sf"/>
</dbReference>
<keyword evidence="3 4" id="KW-0472">Membrane</keyword>
<feature type="transmembrane region" description="Helical" evidence="4">
    <location>
        <begin position="330"/>
        <end position="350"/>
    </location>
</feature>